<sequence length="176" mass="20205">MEDYKALLDSDIESSELLSKLIGNLNRIRVEIKKIEKTGLTRKSWKDVLSQNSGGEKFVSMFILLSSLMSYMRKREGDIDNKEEKKVIIMDNPFAKTNAEHLLEPMFQIAEKYNIQLLCFSGIGGSSVYNKFDKIYEAKVISDKFRNKENVSFKAGSEETLEMSDFTIGKEQISMF</sequence>
<dbReference type="AlphaFoldDB" id="A0A645H5X1"/>
<proteinExistence type="predicted"/>
<dbReference type="EMBL" id="VSSQ01086001">
    <property type="protein sequence ID" value="MPN33479.1"/>
    <property type="molecule type" value="Genomic_DNA"/>
</dbReference>
<name>A0A645H5X1_9ZZZZ</name>
<comment type="caution">
    <text evidence="1">The sequence shown here is derived from an EMBL/GenBank/DDBJ whole genome shotgun (WGS) entry which is preliminary data.</text>
</comment>
<gene>
    <name evidence="1" type="ORF">SDC9_180967</name>
</gene>
<organism evidence="1">
    <name type="scientific">bioreactor metagenome</name>
    <dbReference type="NCBI Taxonomy" id="1076179"/>
    <lineage>
        <taxon>unclassified sequences</taxon>
        <taxon>metagenomes</taxon>
        <taxon>ecological metagenomes</taxon>
    </lineage>
</organism>
<reference evidence="1" key="1">
    <citation type="submission" date="2019-08" db="EMBL/GenBank/DDBJ databases">
        <authorList>
            <person name="Kucharzyk K."/>
            <person name="Murdoch R.W."/>
            <person name="Higgins S."/>
            <person name="Loffler F."/>
        </authorList>
    </citation>
    <scope>NUCLEOTIDE SEQUENCE</scope>
</reference>
<evidence type="ECO:0000313" key="1">
    <source>
        <dbReference type="EMBL" id="MPN33479.1"/>
    </source>
</evidence>
<accession>A0A645H5X1</accession>
<protein>
    <submittedName>
        <fullName evidence="1">Uncharacterized protein</fullName>
    </submittedName>
</protein>